<protein>
    <submittedName>
        <fullName evidence="3">SDR family oxidoreductase</fullName>
    </submittedName>
</protein>
<dbReference type="SMART" id="SM00822">
    <property type="entry name" value="PKS_KR"/>
    <property type="match status" value="1"/>
</dbReference>
<comment type="caution">
    <text evidence="3">The sequence shown here is derived from an EMBL/GenBank/DDBJ whole genome shotgun (WGS) entry which is preliminary data.</text>
</comment>
<accession>A0ABT4RQ39</accession>
<sequence length="269" mass="28062">MHKCYGRFGIDRCRNLQGVRMNRFEGKTAVVTGGGTKGIGRATAARLVNEGAHVFITGRRENELKDAVAAIGRNVTSVPGDITNPADLDRLYDAVAAHGRGLDVLFANAGVASFATIDETTPEHLDHIFGINVIGTVFTVQKAIPLLNEGASVIINASTSAERGAATMGAYAASKAALRSFARTWANELKDRGVRVNAISPGPTDTSGVAELVGAENIAAYNESLAAALPIGRTAHFDEMAGVVAFLASSDSSFMLGANVYVDGGVNQI</sequence>
<dbReference type="SUPFAM" id="SSF51735">
    <property type="entry name" value="NAD(P)-binding Rossmann-fold domains"/>
    <property type="match status" value="1"/>
</dbReference>
<dbReference type="PANTHER" id="PTHR43943">
    <property type="entry name" value="DEHYDROGENASE/REDUCTASE (SDR FAMILY) MEMBER 4"/>
    <property type="match status" value="1"/>
</dbReference>
<keyword evidence="4" id="KW-1185">Reference proteome</keyword>
<gene>
    <name evidence="3" type="ORF">OJ962_24500</name>
</gene>
<dbReference type="Pfam" id="PF13561">
    <property type="entry name" value="adh_short_C2"/>
    <property type="match status" value="1"/>
</dbReference>
<reference evidence="3" key="1">
    <citation type="submission" date="2022-10" db="EMBL/GenBank/DDBJ databases">
        <title>The WGS of Solirubrobacter sp. CPCC 204708.</title>
        <authorList>
            <person name="Jiang Z."/>
        </authorList>
    </citation>
    <scope>NUCLEOTIDE SEQUENCE</scope>
    <source>
        <strain evidence="3">CPCC 204708</strain>
    </source>
</reference>
<evidence type="ECO:0000313" key="3">
    <source>
        <dbReference type="EMBL" id="MDA0140681.1"/>
    </source>
</evidence>
<proteinExistence type="inferred from homology"/>
<dbReference type="PRINTS" id="PR00080">
    <property type="entry name" value="SDRFAMILY"/>
</dbReference>
<evidence type="ECO:0000313" key="4">
    <source>
        <dbReference type="Proteomes" id="UP001147700"/>
    </source>
</evidence>
<dbReference type="InterPro" id="IPR057326">
    <property type="entry name" value="KR_dom"/>
</dbReference>
<comment type="similarity">
    <text evidence="1">Belongs to the short-chain dehydrogenases/reductases (SDR) family.</text>
</comment>
<dbReference type="InterPro" id="IPR036291">
    <property type="entry name" value="NAD(P)-bd_dom_sf"/>
</dbReference>
<dbReference type="InterPro" id="IPR002347">
    <property type="entry name" value="SDR_fam"/>
</dbReference>
<feature type="domain" description="Ketoreductase" evidence="2">
    <location>
        <begin position="27"/>
        <end position="202"/>
    </location>
</feature>
<dbReference type="InterPro" id="IPR020904">
    <property type="entry name" value="Sc_DH/Rdtase_CS"/>
</dbReference>
<evidence type="ECO:0000256" key="1">
    <source>
        <dbReference type="ARBA" id="ARBA00006484"/>
    </source>
</evidence>
<dbReference type="EMBL" id="JAPCID010000043">
    <property type="protein sequence ID" value="MDA0140681.1"/>
    <property type="molecule type" value="Genomic_DNA"/>
</dbReference>
<organism evidence="3 4">
    <name type="scientific">Solirubrobacter deserti</name>
    <dbReference type="NCBI Taxonomy" id="2282478"/>
    <lineage>
        <taxon>Bacteria</taxon>
        <taxon>Bacillati</taxon>
        <taxon>Actinomycetota</taxon>
        <taxon>Thermoleophilia</taxon>
        <taxon>Solirubrobacterales</taxon>
        <taxon>Solirubrobacteraceae</taxon>
        <taxon>Solirubrobacter</taxon>
    </lineage>
</organism>
<dbReference type="PANTHER" id="PTHR43943:SF2">
    <property type="entry name" value="DEHYDROGENASE_REDUCTASE 4"/>
    <property type="match status" value="1"/>
</dbReference>
<dbReference type="Proteomes" id="UP001147700">
    <property type="component" value="Unassembled WGS sequence"/>
</dbReference>
<dbReference type="PRINTS" id="PR00081">
    <property type="entry name" value="GDHRDH"/>
</dbReference>
<dbReference type="CDD" id="cd05233">
    <property type="entry name" value="SDR_c"/>
    <property type="match status" value="1"/>
</dbReference>
<name>A0ABT4RQ39_9ACTN</name>
<dbReference type="PROSITE" id="PS00061">
    <property type="entry name" value="ADH_SHORT"/>
    <property type="match status" value="1"/>
</dbReference>
<evidence type="ECO:0000259" key="2">
    <source>
        <dbReference type="SMART" id="SM00822"/>
    </source>
</evidence>
<dbReference type="Gene3D" id="3.40.50.720">
    <property type="entry name" value="NAD(P)-binding Rossmann-like Domain"/>
    <property type="match status" value="1"/>
</dbReference>